<evidence type="ECO:0000313" key="15">
    <source>
        <dbReference type="EMBL" id="KRO02254.1"/>
    </source>
</evidence>
<dbReference type="Gene3D" id="3.40.50.10170">
    <property type="match status" value="1"/>
</dbReference>
<dbReference type="InterPro" id="IPR011761">
    <property type="entry name" value="ATP-grasp"/>
</dbReference>
<feature type="domain" description="ATP-grasp" evidence="14">
    <location>
        <begin position="401"/>
        <end position="605"/>
    </location>
</feature>
<dbReference type="PROSITE" id="PS00184">
    <property type="entry name" value="GARS"/>
    <property type="match status" value="1"/>
</dbReference>
<evidence type="ECO:0000256" key="11">
    <source>
        <dbReference type="ARBA" id="ARBA00042864"/>
    </source>
</evidence>
<dbReference type="Pfam" id="PF01071">
    <property type="entry name" value="GARS_A"/>
    <property type="match status" value="1"/>
</dbReference>
<dbReference type="RefSeq" id="WP_003149331.1">
    <property type="nucleotide sequence ID" value="NZ_JQCP01000002.1"/>
</dbReference>
<dbReference type="Pfam" id="PF02645">
    <property type="entry name" value="DegV"/>
    <property type="match status" value="1"/>
</dbReference>
<evidence type="ECO:0000256" key="7">
    <source>
        <dbReference type="ARBA" id="ARBA00022755"/>
    </source>
</evidence>
<comment type="catalytic activity">
    <reaction evidence="12">
        <text>5-phospho-beta-D-ribosylamine + glycine + ATP = N(1)-(5-phospho-beta-D-ribosyl)glycinamide + ADP + phosphate + H(+)</text>
        <dbReference type="Rhea" id="RHEA:17453"/>
        <dbReference type="ChEBI" id="CHEBI:15378"/>
        <dbReference type="ChEBI" id="CHEBI:30616"/>
        <dbReference type="ChEBI" id="CHEBI:43474"/>
        <dbReference type="ChEBI" id="CHEBI:57305"/>
        <dbReference type="ChEBI" id="CHEBI:58681"/>
        <dbReference type="ChEBI" id="CHEBI:143788"/>
        <dbReference type="ChEBI" id="CHEBI:456216"/>
        <dbReference type="EC" id="6.3.4.13"/>
    </reaction>
</comment>
<evidence type="ECO:0000256" key="12">
    <source>
        <dbReference type="HAMAP-Rule" id="MF_00138"/>
    </source>
</evidence>
<keyword evidence="16" id="KW-1185">Reference proteome</keyword>
<dbReference type="Gene3D" id="3.30.1490.20">
    <property type="entry name" value="ATP-grasp fold, A domain"/>
    <property type="match status" value="1"/>
</dbReference>
<comment type="cofactor">
    <cofactor evidence="2">
        <name>Mg(2+)</name>
        <dbReference type="ChEBI" id="CHEBI:18420"/>
    </cofactor>
</comment>
<proteinExistence type="inferred from homology"/>
<evidence type="ECO:0000256" key="6">
    <source>
        <dbReference type="ARBA" id="ARBA00022741"/>
    </source>
</evidence>
<evidence type="ECO:0000256" key="2">
    <source>
        <dbReference type="ARBA" id="ARBA00001946"/>
    </source>
</evidence>
<dbReference type="InterPro" id="IPR011054">
    <property type="entry name" value="Rudment_hybrid_motif"/>
</dbReference>
<keyword evidence="5 12" id="KW-0436">Ligase</keyword>
<evidence type="ECO:0000313" key="16">
    <source>
        <dbReference type="Proteomes" id="UP000051927"/>
    </source>
</evidence>
<dbReference type="InterPro" id="IPR013815">
    <property type="entry name" value="ATP_grasp_subdomain_1"/>
</dbReference>
<dbReference type="InterPro" id="IPR020561">
    <property type="entry name" value="PRibGlycinamid_synth_ATP-grasp"/>
</dbReference>
<organism evidence="15 16">
    <name type="scientific">Lancefieldella rimae</name>
    <dbReference type="NCBI Taxonomy" id="1383"/>
    <lineage>
        <taxon>Bacteria</taxon>
        <taxon>Bacillati</taxon>
        <taxon>Actinomycetota</taxon>
        <taxon>Coriobacteriia</taxon>
        <taxon>Coriobacteriales</taxon>
        <taxon>Atopobiaceae</taxon>
        <taxon>Lancefieldella</taxon>
    </lineage>
</organism>
<dbReference type="HAMAP" id="MF_00138">
    <property type="entry name" value="GARS"/>
    <property type="match status" value="1"/>
</dbReference>
<keyword evidence="6 13" id="KW-0547">Nucleotide-binding</keyword>
<dbReference type="PROSITE" id="PS50975">
    <property type="entry name" value="ATP_GRASP"/>
    <property type="match status" value="1"/>
</dbReference>
<dbReference type="InterPro" id="IPR003797">
    <property type="entry name" value="DegV"/>
</dbReference>
<dbReference type="Pfam" id="PF02843">
    <property type="entry name" value="GARS_C"/>
    <property type="match status" value="1"/>
</dbReference>
<evidence type="ECO:0000256" key="8">
    <source>
        <dbReference type="ARBA" id="ARBA00022840"/>
    </source>
</evidence>
<dbReference type="EC" id="6.3.4.13" evidence="4 12"/>
<dbReference type="InterPro" id="IPR020559">
    <property type="entry name" value="PRibGlycinamide_synth_CS"/>
</dbReference>
<dbReference type="SMART" id="SM01209">
    <property type="entry name" value="GARS_A"/>
    <property type="match status" value="1"/>
</dbReference>
<dbReference type="InterPro" id="IPR020562">
    <property type="entry name" value="PRibGlycinamide_synth_N"/>
</dbReference>
<evidence type="ECO:0000256" key="9">
    <source>
        <dbReference type="ARBA" id="ARBA00038345"/>
    </source>
</evidence>
<protein>
    <recommendedName>
        <fullName evidence="4 12">Phosphoribosylamine--glycine ligase</fullName>
        <ecNumber evidence="4 12">6.3.4.13</ecNumber>
    </recommendedName>
    <alternativeName>
        <fullName evidence="12">GARS</fullName>
    </alternativeName>
    <alternativeName>
        <fullName evidence="10 12">Glycinamide ribonucleotide synthetase</fullName>
    </alternativeName>
    <alternativeName>
        <fullName evidence="11 12">Phosphoribosylglycinamide synthetase</fullName>
    </alternativeName>
</protein>
<comment type="pathway">
    <text evidence="3 12">Purine metabolism; IMP biosynthesis via de novo pathway; N(1)-(5-phospho-D-ribosyl)glycinamide from 5-phospho-alpha-D-ribose 1-diphosphate: step 2/2.</text>
</comment>
<name>A0ABR5PZY8_9ACTN</name>
<keyword evidence="7 12" id="KW-0658">Purine biosynthesis</keyword>
<comment type="caution">
    <text evidence="15">The sequence shown here is derived from an EMBL/GenBank/DDBJ whole genome shotgun (WGS) entry which is preliminary data.</text>
</comment>
<dbReference type="SUPFAM" id="SSF52440">
    <property type="entry name" value="PreATP-grasp domain"/>
    <property type="match status" value="1"/>
</dbReference>
<comment type="similarity">
    <text evidence="9 12">Belongs to the GARS family.</text>
</comment>
<dbReference type="SMART" id="SM01210">
    <property type="entry name" value="GARS_C"/>
    <property type="match status" value="1"/>
</dbReference>
<dbReference type="Proteomes" id="UP000051927">
    <property type="component" value="Unassembled WGS sequence"/>
</dbReference>
<evidence type="ECO:0000256" key="4">
    <source>
        <dbReference type="ARBA" id="ARBA00013255"/>
    </source>
</evidence>
<dbReference type="Gene3D" id="3.40.50.20">
    <property type="match status" value="1"/>
</dbReference>
<gene>
    <name evidence="12" type="primary">purD</name>
    <name evidence="15" type="ORF">IV60_GL000681</name>
</gene>
<dbReference type="PANTHER" id="PTHR43472:SF1">
    <property type="entry name" value="PHOSPHORIBOSYLAMINE--GLYCINE LIGASE, CHLOROPLASTIC"/>
    <property type="match status" value="1"/>
</dbReference>
<sequence length="719" mass="76403">MSSAVQPHDYKTFALVADNPCGLSRAELESLGVLLIPSRLNARAEEVAAFYRSLLEEGYTGILSVHVGSELALSYRTAVDARGNVVGEGISNRDTDRRVSAEKIVLLDTENAPAAQGIIMERLSTARAAGANLAAVAAYGRELSEAAGTLFITMDGEKLIRHQKRPHRFSLQQRFEHVRRRLSSEMYLYLLAKGVFKEIGHSHDLSDLTARISRSLSAAYTVEGSLTYVITSSGDGRAEAALKKPLDTNEYEAAFLAVRPASKEFSLHVGATSVGVAFVPTKLYDKAENLAMEKIDILLLGSGGREYAILTKLRESPHAGKIYVAPGNGGMVTMAEAVDVDQNNPEAVAAFARQKGLGLVVIGPEAPLVEGVADAVRASGIACFGPSKEAAQMEGSKAFAKRIMEKAGVPTAAWKSFTDKAACEEYVRSVGAPVVVKADGLAAGKGVIVADTLEQALEGVHECFSGQFGSAGTTVVIEEFLEGPECSLLALTDGKTLIPLATAQDHKRAFDGDAGPNTGGMGVFSPSPHVTDKEYADMVAIEKRVVAELASEGIPYSGCLYGGFMLTKDGPRVLEFNARFGDPETQVILPRLKGDLVEIMCACDAGTLDTQTVDWSDEVAVSVVLASAGYPGSIEKGKEITGIEAAEHVSGVSVSHAGTSRTTDGRLVTAGGRVLNVTALADDFEQARMRAYEAVDQIHFDGKQYRSDIGLKALRPREA</sequence>
<evidence type="ECO:0000256" key="1">
    <source>
        <dbReference type="ARBA" id="ARBA00001936"/>
    </source>
</evidence>
<dbReference type="Gene3D" id="3.30.470.20">
    <property type="entry name" value="ATP-grasp fold, B domain"/>
    <property type="match status" value="1"/>
</dbReference>
<accession>A0ABR5PZY8</accession>
<dbReference type="Pfam" id="PF02844">
    <property type="entry name" value="GARS_N"/>
    <property type="match status" value="1"/>
</dbReference>
<reference evidence="15 16" key="1">
    <citation type="journal article" date="2015" name="Genome Announc.">
        <title>Expanding the biotechnology potential of lactobacilli through comparative genomics of 213 strains and associated genera.</title>
        <authorList>
            <person name="Sun Z."/>
            <person name="Harris H.M."/>
            <person name="McCann A."/>
            <person name="Guo C."/>
            <person name="Argimon S."/>
            <person name="Zhang W."/>
            <person name="Yang X."/>
            <person name="Jeffery I.B."/>
            <person name="Cooney J.C."/>
            <person name="Kagawa T.F."/>
            <person name="Liu W."/>
            <person name="Song Y."/>
            <person name="Salvetti E."/>
            <person name="Wrobel A."/>
            <person name="Rasinkangas P."/>
            <person name="Parkhill J."/>
            <person name="Rea M.C."/>
            <person name="O'Sullivan O."/>
            <person name="Ritari J."/>
            <person name="Douillard F.P."/>
            <person name="Paul Ross R."/>
            <person name="Yang R."/>
            <person name="Briner A.E."/>
            <person name="Felis G.E."/>
            <person name="de Vos W.M."/>
            <person name="Barrangou R."/>
            <person name="Klaenhammer T.R."/>
            <person name="Caufield P.W."/>
            <person name="Cui Y."/>
            <person name="Zhang H."/>
            <person name="O'Toole P.W."/>
        </authorList>
    </citation>
    <scope>NUCLEOTIDE SEQUENCE [LARGE SCALE GENOMIC DNA]</scope>
    <source>
        <strain evidence="15 16">DSM 7090</strain>
    </source>
</reference>
<evidence type="ECO:0000256" key="13">
    <source>
        <dbReference type="PROSITE-ProRule" id="PRU00409"/>
    </source>
</evidence>
<dbReference type="SUPFAM" id="SSF56059">
    <property type="entry name" value="Glutathione synthetase ATP-binding domain-like"/>
    <property type="match status" value="1"/>
</dbReference>
<dbReference type="PANTHER" id="PTHR43472">
    <property type="entry name" value="PHOSPHORIBOSYLAMINE--GLYCINE LIGASE"/>
    <property type="match status" value="1"/>
</dbReference>
<dbReference type="InterPro" id="IPR020560">
    <property type="entry name" value="PRibGlycinamide_synth_C-dom"/>
</dbReference>
<dbReference type="GeneID" id="300181180"/>
<dbReference type="InterPro" id="IPR000115">
    <property type="entry name" value="PRibGlycinamide_synth"/>
</dbReference>
<dbReference type="GO" id="GO:0016874">
    <property type="term" value="F:ligase activity"/>
    <property type="evidence" value="ECO:0007669"/>
    <property type="project" value="UniProtKB-KW"/>
</dbReference>
<evidence type="ECO:0000256" key="3">
    <source>
        <dbReference type="ARBA" id="ARBA00005174"/>
    </source>
</evidence>
<evidence type="ECO:0000256" key="10">
    <source>
        <dbReference type="ARBA" id="ARBA00042242"/>
    </source>
</evidence>
<dbReference type="InterPro" id="IPR016185">
    <property type="entry name" value="PreATP-grasp_dom_sf"/>
</dbReference>
<dbReference type="InterPro" id="IPR037123">
    <property type="entry name" value="PRibGlycinamide_synth_C_sf"/>
</dbReference>
<keyword evidence="8 13" id="KW-0067">ATP-binding</keyword>
<dbReference type="PROSITE" id="PS51482">
    <property type="entry name" value="DEGV"/>
    <property type="match status" value="1"/>
</dbReference>
<dbReference type="NCBIfam" id="TIGR00877">
    <property type="entry name" value="purD"/>
    <property type="match status" value="1"/>
</dbReference>
<comment type="cofactor">
    <cofactor evidence="1">
        <name>Mn(2+)</name>
        <dbReference type="ChEBI" id="CHEBI:29035"/>
    </cofactor>
</comment>
<dbReference type="SUPFAM" id="SSF51246">
    <property type="entry name" value="Rudiment single hybrid motif"/>
    <property type="match status" value="1"/>
</dbReference>
<dbReference type="Gene3D" id="3.90.600.10">
    <property type="entry name" value="Phosphoribosylglycinamide synthetase, C-terminal domain"/>
    <property type="match status" value="1"/>
</dbReference>
<dbReference type="SUPFAM" id="SSF82549">
    <property type="entry name" value="DAK1/DegV-like"/>
    <property type="match status" value="1"/>
</dbReference>
<evidence type="ECO:0000259" key="14">
    <source>
        <dbReference type="PROSITE" id="PS50975"/>
    </source>
</evidence>
<dbReference type="EMBL" id="JQCP01000002">
    <property type="protein sequence ID" value="KRO02254.1"/>
    <property type="molecule type" value="Genomic_DNA"/>
</dbReference>
<evidence type="ECO:0000256" key="5">
    <source>
        <dbReference type="ARBA" id="ARBA00022598"/>
    </source>
</evidence>